<gene>
    <name evidence="5" type="primary">ytrA_2</name>
    <name evidence="5" type="ORF">GALL_223320</name>
</gene>
<dbReference type="InterPro" id="IPR000524">
    <property type="entry name" value="Tscrpt_reg_HTH_GntR"/>
</dbReference>
<comment type="caution">
    <text evidence="5">The sequence shown here is derived from an EMBL/GenBank/DDBJ whole genome shotgun (WGS) entry which is preliminary data.</text>
</comment>
<keyword evidence="2" id="KW-0238">DNA-binding</keyword>
<keyword evidence="3" id="KW-0804">Transcription</keyword>
<evidence type="ECO:0000256" key="1">
    <source>
        <dbReference type="ARBA" id="ARBA00023015"/>
    </source>
</evidence>
<dbReference type="InterPro" id="IPR036388">
    <property type="entry name" value="WH-like_DNA-bd_sf"/>
</dbReference>
<dbReference type="SUPFAM" id="SSF46785">
    <property type="entry name" value="Winged helix' DNA-binding domain"/>
    <property type="match status" value="1"/>
</dbReference>
<dbReference type="AlphaFoldDB" id="A0A1J5RHR6"/>
<dbReference type="PANTHER" id="PTHR38445">
    <property type="entry name" value="HTH-TYPE TRANSCRIPTIONAL REPRESSOR YTRA"/>
    <property type="match status" value="1"/>
</dbReference>
<dbReference type="PROSITE" id="PS50949">
    <property type="entry name" value="HTH_GNTR"/>
    <property type="match status" value="1"/>
</dbReference>
<dbReference type="Gene3D" id="1.10.10.10">
    <property type="entry name" value="Winged helix-like DNA-binding domain superfamily/Winged helix DNA-binding domain"/>
    <property type="match status" value="1"/>
</dbReference>
<evidence type="ECO:0000256" key="2">
    <source>
        <dbReference type="ARBA" id="ARBA00023125"/>
    </source>
</evidence>
<reference evidence="5" key="1">
    <citation type="submission" date="2016-10" db="EMBL/GenBank/DDBJ databases">
        <title>Sequence of Gallionella enrichment culture.</title>
        <authorList>
            <person name="Poehlein A."/>
            <person name="Muehling M."/>
            <person name="Daniel R."/>
        </authorList>
    </citation>
    <scope>NUCLEOTIDE SEQUENCE</scope>
</reference>
<dbReference type="GO" id="GO:0003700">
    <property type="term" value="F:DNA-binding transcription factor activity"/>
    <property type="evidence" value="ECO:0007669"/>
    <property type="project" value="InterPro"/>
</dbReference>
<dbReference type="EMBL" id="MLJW01000162">
    <property type="protein sequence ID" value="OIQ95656.1"/>
    <property type="molecule type" value="Genomic_DNA"/>
</dbReference>
<sequence>MPPVLVIDHHNGVPAYRQLMDQIKFQIAAGVLKSGEEMESTRALSAALSLNPMTISKAYGLLEREGVLERRRGQTLTVRAAEGGQAAAARAEVLGKALEAAAATARQLGISDAEALRLFKATLNAHQHEHD</sequence>
<feature type="domain" description="HTH gntR-type" evidence="4">
    <location>
        <begin position="13"/>
        <end position="81"/>
    </location>
</feature>
<dbReference type="GO" id="GO:0003677">
    <property type="term" value="F:DNA binding"/>
    <property type="evidence" value="ECO:0007669"/>
    <property type="project" value="UniProtKB-KW"/>
</dbReference>
<evidence type="ECO:0000313" key="5">
    <source>
        <dbReference type="EMBL" id="OIQ95656.1"/>
    </source>
</evidence>
<accession>A0A1J5RHR6</accession>
<protein>
    <submittedName>
        <fullName evidence="5">HTH-type transcriptional repressor YtrA</fullName>
    </submittedName>
</protein>
<organism evidence="5">
    <name type="scientific">mine drainage metagenome</name>
    <dbReference type="NCBI Taxonomy" id="410659"/>
    <lineage>
        <taxon>unclassified sequences</taxon>
        <taxon>metagenomes</taxon>
        <taxon>ecological metagenomes</taxon>
    </lineage>
</organism>
<dbReference type="SMART" id="SM00345">
    <property type="entry name" value="HTH_GNTR"/>
    <property type="match status" value="1"/>
</dbReference>
<evidence type="ECO:0000256" key="3">
    <source>
        <dbReference type="ARBA" id="ARBA00023163"/>
    </source>
</evidence>
<evidence type="ECO:0000259" key="4">
    <source>
        <dbReference type="PROSITE" id="PS50949"/>
    </source>
</evidence>
<dbReference type="InterPro" id="IPR036390">
    <property type="entry name" value="WH_DNA-bd_sf"/>
</dbReference>
<dbReference type="CDD" id="cd07377">
    <property type="entry name" value="WHTH_GntR"/>
    <property type="match status" value="1"/>
</dbReference>
<dbReference type="PANTHER" id="PTHR38445:SF9">
    <property type="entry name" value="HTH-TYPE TRANSCRIPTIONAL REPRESSOR YTRA"/>
    <property type="match status" value="1"/>
</dbReference>
<name>A0A1J5RHR6_9ZZZZ</name>
<keyword evidence="1" id="KW-0805">Transcription regulation</keyword>
<proteinExistence type="predicted"/>
<dbReference type="Pfam" id="PF00392">
    <property type="entry name" value="GntR"/>
    <property type="match status" value="1"/>
</dbReference>